<feature type="repeat" description="WD" evidence="7">
    <location>
        <begin position="516"/>
        <end position="563"/>
    </location>
</feature>
<dbReference type="InterPro" id="IPR015943">
    <property type="entry name" value="WD40/YVTN_repeat-like_dom_sf"/>
</dbReference>
<dbReference type="Pfam" id="PF00400">
    <property type="entry name" value="WD40"/>
    <property type="match status" value="5"/>
</dbReference>
<dbReference type="InterPro" id="IPR020472">
    <property type="entry name" value="WD40_PAC1"/>
</dbReference>
<dbReference type="PANTHER" id="PTHR19879">
    <property type="entry name" value="TRANSCRIPTION INITIATION FACTOR TFIID"/>
    <property type="match status" value="1"/>
</dbReference>
<feature type="repeat" description="WD" evidence="7">
    <location>
        <begin position="564"/>
        <end position="605"/>
    </location>
</feature>
<feature type="region of interest" description="Disordered" evidence="8">
    <location>
        <begin position="1"/>
        <end position="36"/>
    </location>
</feature>
<comment type="subcellular location">
    <subcellularLocation>
        <location evidence="1">Nucleus</location>
    </subcellularLocation>
</comment>
<dbReference type="FunCoup" id="A0A0C3ES69">
    <property type="interactions" value="288"/>
</dbReference>
<evidence type="ECO:0000259" key="9">
    <source>
        <dbReference type="Pfam" id="PF04494"/>
    </source>
</evidence>
<accession>A0A0C3ES69</accession>
<keyword evidence="3" id="KW-0677">Repeat</keyword>
<dbReference type="PROSITE" id="PS50082">
    <property type="entry name" value="WD_REPEATS_2"/>
    <property type="match status" value="5"/>
</dbReference>
<evidence type="ECO:0000313" key="10">
    <source>
        <dbReference type="EMBL" id="KIM75420.1"/>
    </source>
</evidence>
<keyword evidence="11" id="KW-1185">Reference proteome</keyword>
<dbReference type="InterPro" id="IPR036322">
    <property type="entry name" value="WD40_repeat_dom_sf"/>
</dbReference>
<dbReference type="InterPro" id="IPR001680">
    <property type="entry name" value="WD40_rpt"/>
</dbReference>
<dbReference type="AlphaFoldDB" id="A0A0C3ES69"/>
<gene>
    <name evidence="10" type="ORF">PILCRDRAFT_827344</name>
</gene>
<reference evidence="11" key="2">
    <citation type="submission" date="2015-01" db="EMBL/GenBank/DDBJ databases">
        <title>Evolutionary Origins and Diversification of the Mycorrhizal Mutualists.</title>
        <authorList>
            <consortium name="DOE Joint Genome Institute"/>
            <consortium name="Mycorrhizal Genomics Consortium"/>
            <person name="Kohler A."/>
            <person name="Kuo A."/>
            <person name="Nagy L.G."/>
            <person name="Floudas D."/>
            <person name="Copeland A."/>
            <person name="Barry K.W."/>
            <person name="Cichocki N."/>
            <person name="Veneault-Fourrey C."/>
            <person name="LaButti K."/>
            <person name="Lindquist E.A."/>
            <person name="Lipzen A."/>
            <person name="Lundell T."/>
            <person name="Morin E."/>
            <person name="Murat C."/>
            <person name="Riley R."/>
            <person name="Ohm R."/>
            <person name="Sun H."/>
            <person name="Tunlid A."/>
            <person name="Henrissat B."/>
            <person name="Grigoriev I.V."/>
            <person name="Hibbett D.S."/>
            <person name="Martin F."/>
        </authorList>
    </citation>
    <scope>NUCLEOTIDE SEQUENCE [LARGE SCALE GENOMIC DNA]</scope>
    <source>
        <strain evidence="11">F 1598</strain>
    </source>
</reference>
<sequence>MSDGTPPAETSSSPEEVSPPNTGPQDPLQTASATDRMVIEYLRARGHTSAEQALLDALDSGDPDDKGKGPETSTISTEELVKRLAVYAQKPSRPGENVLNDSGNVLQELTTMGNPTNIQNLIASIGAVGAEEILSLDPTDKQDGFTELEAWVDGSLDMYRPEFRPILFPIFCHFYLDLIQSGFKEAALKFFKTFASPLAPAHSATLHHLSTLFLPSHVQNDDLAQRFRNEKYVVRMSRSGFGLLIGWLTEGVGGEATGAGEGFSGERGKRGRAAVMRVVNNHLRFDVTASNTSSVSPNAWEESTGLLSSLIPQANGASANLTNPQVFNSSNGELKLGPAPVPEELRLEAERVLREQAVVERDPSVQYDSFSLRPAVQGVVAPSESDLPPLPPTFKTIDVNREVEKVRDARKRIRLEPSALTSVDLNSPQSGAARARALPSICAYTLHDAGEGAPCSTFSADISLMAAGFAESYIRIWSLKGEKLKGLRSDFQASSIRDSASIQKIREKGGSSTRKLIGHSGPVYSLSFDPLSGSAGPPKYLLSASADATARLWSLDTMTNIVAYRGHQNPVWDIQWNPMGIYFATGSRDRTARLWSTDRTSCLRVYAGHLKDVDCLKFHPNSLYLATGSSDWTARLWDVQRGSCVRVFIGHQGTVSSLAISPDGRYLASAGEDLAINLWDLGSGRRIKKMTGHTASIYSLAFSEESSLLVSGGADWTVRCWDVKGTGGPVVKPRENGSMGNGDSTIVRYGDGDNNETTDLLSTFPTKRTPIINVQFTPRNLCLVAGTYQTPDSR</sequence>
<dbReference type="InterPro" id="IPR007582">
    <property type="entry name" value="TFIID_NTD2"/>
</dbReference>
<proteinExistence type="predicted"/>
<evidence type="ECO:0000256" key="7">
    <source>
        <dbReference type="PROSITE-ProRule" id="PRU00221"/>
    </source>
</evidence>
<evidence type="ECO:0000256" key="3">
    <source>
        <dbReference type="ARBA" id="ARBA00022737"/>
    </source>
</evidence>
<feature type="repeat" description="WD" evidence="7">
    <location>
        <begin position="648"/>
        <end position="689"/>
    </location>
</feature>
<dbReference type="EMBL" id="KN833047">
    <property type="protein sequence ID" value="KIM75420.1"/>
    <property type="molecule type" value="Genomic_DNA"/>
</dbReference>
<dbReference type="Gene3D" id="1.25.40.500">
    <property type="entry name" value="TFIID subunit TAF5, NTD2 domain"/>
    <property type="match status" value="1"/>
</dbReference>
<name>A0A0C3ES69_PILCF</name>
<feature type="compositionally biased region" description="Polar residues" evidence="8">
    <location>
        <begin position="23"/>
        <end position="33"/>
    </location>
</feature>
<reference evidence="10 11" key="1">
    <citation type="submission" date="2014-04" db="EMBL/GenBank/DDBJ databases">
        <authorList>
            <consortium name="DOE Joint Genome Institute"/>
            <person name="Kuo A."/>
            <person name="Tarkka M."/>
            <person name="Buscot F."/>
            <person name="Kohler A."/>
            <person name="Nagy L.G."/>
            <person name="Floudas D."/>
            <person name="Copeland A."/>
            <person name="Barry K.W."/>
            <person name="Cichocki N."/>
            <person name="Veneault-Fourrey C."/>
            <person name="LaButti K."/>
            <person name="Lindquist E.A."/>
            <person name="Lipzen A."/>
            <person name="Lundell T."/>
            <person name="Morin E."/>
            <person name="Murat C."/>
            <person name="Sun H."/>
            <person name="Tunlid A."/>
            <person name="Henrissat B."/>
            <person name="Grigoriev I.V."/>
            <person name="Hibbett D.S."/>
            <person name="Martin F."/>
            <person name="Nordberg H.P."/>
            <person name="Cantor M.N."/>
            <person name="Hua S.X."/>
        </authorList>
    </citation>
    <scope>NUCLEOTIDE SEQUENCE [LARGE SCALE GENOMIC DNA]</scope>
    <source>
        <strain evidence="10 11">F 1598</strain>
    </source>
</reference>
<organism evidence="10 11">
    <name type="scientific">Piloderma croceum (strain F 1598)</name>
    <dbReference type="NCBI Taxonomy" id="765440"/>
    <lineage>
        <taxon>Eukaryota</taxon>
        <taxon>Fungi</taxon>
        <taxon>Dikarya</taxon>
        <taxon>Basidiomycota</taxon>
        <taxon>Agaricomycotina</taxon>
        <taxon>Agaricomycetes</taxon>
        <taxon>Agaricomycetidae</taxon>
        <taxon>Atheliales</taxon>
        <taxon>Atheliaceae</taxon>
        <taxon>Piloderma</taxon>
    </lineage>
</organism>
<evidence type="ECO:0000256" key="5">
    <source>
        <dbReference type="ARBA" id="ARBA00023163"/>
    </source>
</evidence>
<dbReference type="Pfam" id="PF04494">
    <property type="entry name" value="TFIID_NTD2"/>
    <property type="match status" value="1"/>
</dbReference>
<feature type="repeat" description="WD" evidence="7">
    <location>
        <begin position="690"/>
        <end position="724"/>
    </location>
</feature>
<dbReference type="PANTHER" id="PTHR19879:SF1">
    <property type="entry name" value="CANNONBALL-RELATED"/>
    <property type="match status" value="1"/>
</dbReference>
<feature type="domain" description="TFIID subunit TAF5 NTD2" evidence="9">
    <location>
        <begin position="137"/>
        <end position="250"/>
    </location>
</feature>
<evidence type="ECO:0000256" key="6">
    <source>
        <dbReference type="ARBA" id="ARBA00023242"/>
    </source>
</evidence>
<protein>
    <recommendedName>
        <fullName evidence="9">TFIID subunit TAF5 NTD2 domain-containing protein</fullName>
    </recommendedName>
</protein>
<feature type="region of interest" description="Disordered" evidence="8">
    <location>
        <begin position="57"/>
        <end position="76"/>
    </location>
</feature>
<dbReference type="Gene3D" id="2.130.10.10">
    <property type="entry name" value="YVTN repeat-like/Quinoprotein amine dehydrogenase"/>
    <property type="match status" value="2"/>
</dbReference>
<dbReference type="PRINTS" id="PR00320">
    <property type="entry name" value="GPROTEINBRPT"/>
</dbReference>
<dbReference type="Proteomes" id="UP000054166">
    <property type="component" value="Unassembled WGS sequence"/>
</dbReference>
<keyword evidence="4" id="KW-0805">Transcription regulation</keyword>
<evidence type="ECO:0000256" key="4">
    <source>
        <dbReference type="ARBA" id="ARBA00023015"/>
    </source>
</evidence>
<dbReference type="GO" id="GO:0016251">
    <property type="term" value="F:RNA polymerase II general transcription initiation factor activity"/>
    <property type="evidence" value="ECO:0007669"/>
    <property type="project" value="TreeGrafter"/>
</dbReference>
<evidence type="ECO:0000313" key="11">
    <source>
        <dbReference type="Proteomes" id="UP000054166"/>
    </source>
</evidence>
<dbReference type="InParanoid" id="A0A0C3ES69"/>
<keyword evidence="5" id="KW-0804">Transcription</keyword>
<keyword evidence="6" id="KW-0539">Nucleus</keyword>
<evidence type="ECO:0000256" key="8">
    <source>
        <dbReference type="SAM" id="MobiDB-lite"/>
    </source>
</evidence>
<dbReference type="CDD" id="cd08044">
    <property type="entry name" value="TAF5_NTD2"/>
    <property type="match status" value="1"/>
</dbReference>
<dbReference type="GO" id="GO:0005669">
    <property type="term" value="C:transcription factor TFIID complex"/>
    <property type="evidence" value="ECO:0007669"/>
    <property type="project" value="TreeGrafter"/>
</dbReference>
<dbReference type="PROSITE" id="PS00678">
    <property type="entry name" value="WD_REPEATS_1"/>
    <property type="match status" value="2"/>
</dbReference>
<dbReference type="PROSITE" id="PS50294">
    <property type="entry name" value="WD_REPEATS_REGION"/>
    <property type="match status" value="5"/>
</dbReference>
<dbReference type="SUPFAM" id="SSF50978">
    <property type="entry name" value="WD40 repeat-like"/>
    <property type="match status" value="1"/>
</dbReference>
<dbReference type="SUPFAM" id="SSF160897">
    <property type="entry name" value="Taf5 N-terminal domain-like"/>
    <property type="match status" value="1"/>
</dbReference>
<dbReference type="OrthoDB" id="10266330at2759"/>
<dbReference type="CDD" id="cd00200">
    <property type="entry name" value="WD40"/>
    <property type="match status" value="1"/>
</dbReference>
<keyword evidence="2 7" id="KW-0853">WD repeat</keyword>
<feature type="compositionally biased region" description="Low complexity" evidence="8">
    <location>
        <begin position="1"/>
        <end position="20"/>
    </location>
</feature>
<dbReference type="InterPro" id="IPR037264">
    <property type="entry name" value="TFIID_NTD2_sf"/>
</dbReference>
<dbReference type="HOGENOM" id="CLU_005884_0_0_1"/>
<dbReference type="GO" id="GO:0006367">
    <property type="term" value="P:transcription initiation at RNA polymerase II promoter"/>
    <property type="evidence" value="ECO:0007669"/>
    <property type="project" value="TreeGrafter"/>
</dbReference>
<dbReference type="SMART" id="SM00320">
    <property type="entry name" value="WD40"/>
    <property type="match status" value="6"/>
</dbReference>
<evidence type="ECO:0000256" key="1">
    <source>
        <dbReference type="ARBA" id="ARBA00004123"/>
    </source>
</evidence>
<dbReference type="STRING" id="765440.A0A0C3ES69"/>
<feature type="repeat" description="WD" evidence="7">
    <location>
        <begin position="606"/>
        <end position="647"/>
    </location>
</feature>
<evidence type="ECO:0000256" key="2">
    <source>
        <dbReference type="ARBA" id="ARBA00022574"/>
    </source>
</evidence>
<dbReference type="InterPro" id="IPR019775">
    <property type="entry name" value="WD40_repeat_CS"/>
</dbReference>